<dbReference type="PANTHER" id="PTHR42109">
    <property type="entry name" value="UNPLACED GENOMIC SCAFFOLD UM_SCAF_CONTIG_1.265, WHOLE GENOME SHOTGUN SEQUENCE"/>
    <property type="match status" value="1"/>
</dbReference>
<evidence type="ECO:0000256" key="1">
    <source>
        <dbReference type="SAM" id="MobiDB-lite"/>
    </source>
</evidence>
<feature type="domain" description="DUF7702" evidence="3">
    <location>
        <begin position="4"/>
        <end position="243"/>
    </location>
</feature>
<keyword evidence="2" id="KW-0812">Transmembrane</keyword>
<dbReference type="PANTHER" id="PTHR42109:SF2">
    <property type="entry name" value="INTEGRAL MEMBRANE PROTEIN"/>
    <property type="match status" value="1"/>
</dbReference>
<dbReference type="InterPro" id="IPR056119">
    <property type="entry name" value="DUF7702"/>
</dbReference>
<keyword evidence="5" id="KW-1185">Reference proteome</keyword>
<keyword evidence="2" id="KW-0472">Membrane</keyword>
<comment type="caution">
    <text evidence="4">The sequence shown here is derived from an EMBL/GenBank/DDBJ whole genome shotgun (WGS) entry which is preliminary data.</text>
</comment>
<sequence length="327" mass="35452">MGHVTYPDGVAIFQLVYYSPCLFSSIYIAWKHGAMKSSGWIFLAIFCLIRIVGSTARIATIVNPDAKTAYTIALITSVLGLSPLLMASLGLIARAYYSLLKQPWATFFSFVVVKIVHIPAVIALILCIVGATNATSPADIDSQSTVHIGIILYTVVLAMLTFLTLVAYLAHRRSERGEGPLILAVSAALPFIFVRLLYSLLAAFSKDPAFNPVTGSTTVSLFMEVLEEMAVVVIYIATGLKLATVAAGAADGAGGTLAYRFGRGDFGTGKLGLLSLGSAAFQAFNRSHDEESQEKASSESHHQRRRRSERHHHGSRPVEHHYEGHRR</sequence>
<feature type="compositionally biased region" description="Basic and acidic residues" evidence="1">
    <location>
        <begin position="287"/>
        <end position="301"/>
    </location>
</feature>
<accession>A0AAV9JXM1</accession>
<organism evidence="4 5">
    <name type="scientific">Oleoguttula mirabilis</name>
    <dbReference type="NCBI Taxonomy" id="1507867"/>
    <lineage>
        <taxon>Eukaryota</taxon>
        <taxon>Fungi</taxon>
        <taxon>Dikarya</taxon>
        <taxon>Ascomycota</taxon>
        <taxon>Pezizomycotina</taxon>
        <taxon>Dothideomycetes</taxon>
        <taxon>Dothideomycetidae</taxon>
        <taxon>Mycosphaerellales</taxon>
        <taxon>Teratosphaeriaceae</taxon>
        <taxon>Oleoguttula</taxon>
    </lineage>
</organism>
<dbReference type="AlphaFoldDB" id="A0AAV9JXM1"/>
<feature type="transmembrane region" description="Helical" evidence="2">
    <location>
        <begin position="12"/>
        <end position="30"/>
    </location>
</feature>
<dbReference type="Proteomes" id="UP001324427">
    <property type="component" value="Unassembled WGS sequence"/>
</dbReference>
<evidence type="ECO:0000313" key="5">
    <source>
        <dbReference type="Proteomes" id="UP001324427"/>
    </source>
</evidence>
<reference evidence="4 5" key="1">
    <citation type="submission" date="2021-11" db="EMBL/GenBank/DDBJ databases">
        <title>Black yeast isolated from Biological Soil Crust.</title>
        <authorList>
            <person name="Kurbessoian T."/>
        </authorList>
    </citation>
    <scope>NUCLEOTIDE SEQUENCE [LARGE SCALE GENOMIC DNA]</scope>
    <source>
        <strain evidence="4 5">CCFEE 5522</strain>
    </source>
</reference>
<feature type="compositionally biased region" description="Basic residues" evidence="1">
    <location>
        <begin position="302"/>
        <end position="315"/>
    </location>
</feature>
<evidence type="ECO:0000313" key="4">
    <source>
        <dbReference type="EMBL" id="KAK4550437.1"/>
    </source>
</evidence>
<protein>
    <recommendedName>
        <fullName evidence="3">DUF7702 domain-containing protein</fullName>
    </recommendedName>
</protein>
<dbReference type="EMBL" id="JAVFHQ010000001">
    <property type="protein sequence ID" value="KAK4550437.1"/>
    <property type="molecule type" value="Genomic_DNA"/>
</dbReference>
<dbReference type="Pfam" id="PF24800">
    <property type="entry name" value="DUF7702"/>
    <property type="match status" value="1"/>
</dbReference>
<evidence type="ECO:0000259" key="3">
    <source>
        <dbReference type="Pfam" id="PF24800"/>
    </source>
</evidence>
<feature type="transmembrane region" description="Helical" evidence="2">
    <location>
        <begin position="42"/>
        <end position="62"/>
    </location>
</feature>
<evidence type="ECO:0000256" key="2">
    <source>
        <dbReference type="SAM" id="Phobius"/>
    </source>
</evidence>
<feature type="transmembrane region" description="Helical" evidence="2">
    <location>
        <begin position="181"/>
        <end position="204"/>
    </location>
</feature>
<feature type="compositionally biased region" description="Basic and acidic residues" evidence="1">
    <location>
        <begin position="316"/>
        <end position="327"/>
    </location>
</feature>
<keyword evidence="2" id="KW-1133">Transmembrane helix</keyword>
<feature type="transmembrane region" description="Helical" evidence="2">
    <location>
        <begin position="146"/>
        <end position="169"/>
    </location>
</feature>
<feature type="transmembrane region" description="Helical" evidence="2">
    <location>
        <begin position="229"/>
        <end position="250"/>
    </location>
</feature>
<feature type="transmembrane region" description="Helical" evidence="2">
    <location>
        <begin position="68"/>
        <end position="92"/>
    </location>
</feature>
<feature type="region of interest" description="Disordered" evidence="1">
    <location>
        <begin position="287"/>
        <end position="327"/>
    </location>
</feature>
<proteinExistence type="predicted"/>
<name>A0AAV9JXM1_9PEZI</name>
<gene>
    <name evidence="4" type="ORF">LTR36_000015</name>
</gene>
<feature type="transmembrane region" description="Helical" evidence="2">
    <location>
        <begin position="104"/>
        <end position="131"/>
    </location>
</feature>